<sequence>MSTLTTVPTLPTTTSRPPLEGFALVEAASLQEVDLAIHKMMESTTSKSQRDQRQVSSDEFIRGRWRERDGEALSLRHTPNNINVIWRMLTQTAVAVADGNEWKRMEMESS</sequence>
<proteinExistence type="predicted"/>
<evidence type="ECO:0000313" key="1">
    <source>
        <dbReference type="EMBL" id="EDW40287.1"/>
    </source>
</evidence>
<dbReference type="EMBL" id="CH479188">
    <property type="protein sequence ID" value="EDW40287.1"/>
    <property type="molecule type" value="Genomic_DNA"/>
</dbReference>
<accession>B4GRA2</accession>
<gene>
    <name evidence="1" type="primary">Dper\GL24988</name>
    <name evidence="1" type="ORF">Dper_GL24988</name>
</gene>
<keyword evidence="2" id="KW-1185">Reference proteome</keyword>
<organism evidence="2">
    <name type="scientific">Drosophila persimilis</name>
    <name type="common">Fruit fly</name>
    <dbReference type="NCBI Taxonomy" id="7234"/>
    <lineage>
        <taxon>Eukaryota</taxon>
        <taxon>Metazoa</taxon>
        <taxon>Ecdysozoa</taxon>
        <taxon>Arthropoda</taxon>
        <taxon>Hexapoda</taxon>
        <taxon>Insecta</taxon>
        <taxon>Pterygota</taxon>
        <taxon>Neoptera</taxon>
        <taxon>Endopterygota</taxon>
        <taxon>Diptera</taxon>
        <taxon>Brachycera</taxon>
        <taxon>Muscomorpha</taxon>
        <taxon>Ephydroidea</taxon>
        <taxon>Drosophilidae</taxon>
        <taxon>Drosophila</taxon>
        <taxon>Sophophora</taxon>
    </lineage>
</organism>
<dbReference type="AlphaFoldDB" id="B4GRA2"/>
<dbReference type="Proteomes" id="UP000008744">
    <property type="component" value="Unassembled WGS sequence"/>
</dbReference>
<name>B4GRA2_DROPE</name>
<dbReference type="HOGENOM" id="CLU_2173603_0_0_1"/>
<protein>
    <submittedName>
        <fullName evidence="1">GL24988</fullName>
    </submittedName>
</protein>
<evidence type="ECO:0000313" key="2">
    <source>
        <dbReference type="Proteomes" id="UP000008744"/>
    </source>
</evidence>
<reference evidence="1 2" key="1">
    <citation type="journal article" date="2007" name="Nature">
        <title>Evolution of genes and genomes on the Drosophila phylogeny.</title>
        <authorList>
            <consortium name="Drosophila 12 Genomes Consortium"/>
            <person name="Clark A.G."/>
            <person name="Eisen M.B."/>
            <person name="Smith D.R."/>
            <person name="Bergman C.M."/>
            <person name="Oliver B."/>
            <person name="Markow T.A."/>
            <person name="Kaufman T.C."/>
            <person name="Kellis M."/>
            <person name="Gelbart W."/>
            <person name="Iyer V.N."/>
            <person name="Pollard D.A."/>
            <person name="Sackton T.B."/>
            <person name="Larracuente A.M."/>
            <person name="Singh N.D."/>
            <person name="Abad J.P."/>
            <person name="Abt D.N."/>
            <person name="Adryan B."/>
            <person name="Aguade M."/>
            <person name="Akashi H."/>
            <person name="Anderson W.W."/>
            <person name="Aquadro C.F."/>
            <person name="Ardell D.H."/>
            <person name="Arguello R."/>
            <person name="Artieri C.G."/>
            <person name="Barbash D.A."/>
            <person name="Barker D."/>
            <person name="Barsanti P."/>
            <person name="Batterham P."/>
            <person name="Batzoglou S."/>
            <person name="Begun D."/>
            <person name="Bhutkar A."/>
            <person name="Blanco E."/>
            <person name="Bosak S.A."/>
            <person name="Bradley R.K."/>
            <person name="Brand A.D."/>
            <person name="Brent M.R."/>
            <person name="Brooks A.N."/>
            <person name="Brown R.H."/>
            <person name="Butlin R.K."/>
            <person name="Caggese C."/>
            <person name="Calvi B.R."/>
            <person name="Bernardo de Carvalho A."/>
            <person name="Caspi A."/>
            <person name="Castrezana S."/>
            <person name="Celniker S.E."/>
            <person name="Chang J.L."/>
            <person name="Chapple C."/>
            <person name="Chatterji S."/>
            <person name="Chinwalla A."/>
            <person name="Civetta A."/>
            <person name="Clifton S.W."/>
            <person name="Comeron J.M."/>
            <person name="Costello J.C."/>
            <person name="Coyne J.A."/>
            <person name="Daub J."/>
            <person name="David R.G."/>
            <person name="Delcher A.L."/>
            <person name="Delehaunty K."/>
            <person name="Do C.B."/>
            <person name="Ebling H."/>
            <person name="Edwards K."/>
            <person name="Eickbush T."/>
            <person name="Evans J.D."/>
            <person name="Filipski A."/>
            <person name="Findeiss S."/>
            <person name="Freyhult E."/>
            <person name="Fulton L."/>
            <person name="Fulton R."/>
            <person name="Garcia A.C."/>
            <person name="Gardiner A."/>
            <person name="Garfield D.A."/>
            <person name="Garvin B.E."/>
            <person name="Gibson G."/>
            <person name="Gilbert D."/>
            <person name="Gnerre S."/>
            <person name="Godfrey J."/>
            <person name="Good R."/>
            <person name="Gotea V."/>
            <person name="Gravely B."/>
            <person name="Greenberg A.J."/>
            <person name="Griffiths-Jones S."/>
            <person name="Gross S."/>
            <person name="Guigo R."/>
            <person name="Gustafson E.A."/>
            <person name="Haerty W."/>
            <person name="Hahn M.W."/>
            <person name="Halligan D.L."/>
            <person name="Halpern A.L."/>
            <person name="Halter G.M."/>
            <person name="Han M.V."/>
            <person name="Heger A."/>
            <person name="Hillier L."/>
            <person name="Hinrichs A.S."/>
            <person name="Holmes I."/>
            <person name="Hoskins R.A."/>
            <person name="Hubisz M.J."/>
            <person name="Hultmark D."/>
            <person name="Huntley M.A."/>
            <person name="Jaffe D.B."/>
            <person name="Jagadeeshan S."/>
            <person name="Jeck W.R."/>
            <person name="Johnson J."/>
            <person name="Jones C.D."/>
            <person name="Jordan W.C."/>
            <person name="Karpen G.H."/>
            <person name="Kataoka E."/>
            <person name="Keightley P.D."/>
            <person name="Kheradpour P."/>
            <person name="Kirkness E.F."/>
            <person name="Koerich L.B."/>
            <person name="Kristiansen K."/>
            <person name="Kudrna D."/>
            <person name="Kulathinal R.J."/>
            <person name="Kumar S."/>
            <person name="Kwok R."/>
            <person name="Lander E."/>
            <person name="Langley C.H."/>
            <person name="Lapoint R."/>
            <person name="Lazzaro B.P."/>
            <person name="Lee S.J."/>
            <person name="Levesque L."/>
            <person name="Li R."/>
            <person name="Lin C.F."/>
            <person name="Lin M.F."/>
            <person name="Lindblad-Toh K."/>
            <person name="Llopart A."/>
            <person name="Long M."/>
            <person name="Low L."/>
            <person name="Lozovsky E."/>
            <person name="Lu J."/>
            <person name="Luo M."/>
            <person name="Machado C.A."/>
            <person name="Makalowski W."/>
            <person name="Marzo M."/>
            <person name="Matsuda M."/>
            <person name="Matzkin L."/>
            <person name="McAllister B."/>
            <person name="McBride C.S."/>
            <person name="McKernan B."/>
            <person name="McKernan K."/>
            <person name="Mendez-Lago M."/>
            <person name="Minx P."/>
            <person name="Mollenhauer M.U."/>
            <person name="Montooth K."/>
            <person name="Mount S.M."/>
            <person name="Mu X."/>
            <person name="Myers E."/>
            <person name="Negre B."/>
            <person name="Newfeld S."/>
            <person name="Nielsen R."/>
            <person name="Noor M.A."/>
            <person name="O'Grady P."/>
            <person name="Pachter L."/>
            <person name="Papaceit M."/>
            <person name="Parisi M.J."/>
            <person name="Parisi M."/>
            <person name="Parts L."/>
            <person name="Pedersen J.S."/>
            <person name="Pesole G."/>
            <person name="Phillippy A.M."/>
            <person name="Ponting C.P."/>
            <person name="Pop M."/>
            <person name="Porcelli D."/>
            <person name="Powell J.R."/>
            <person name="Prohaska S."/>
            <person name="Pruitt K."/>
            <person name="Puig M."/>
            <person name="Quesneville H."/>
            <person name="Ram K.R."/>
            <person name="Rand D."/>
            <person name="Rasmussen M.D."/>
            <person name="Reed L.K."/>
            <person name="Reenan R."/>
            <person name="Reily A."/>
            <person name="Remington K.A."/>
            <person name="Rieger T.T."/>
            <person name="Ritchie M.G."/>
            <person name="Robin C."/>
            <person name="Rogers Y.H."/>
            <person name="Rohde C."/>
            <person name="Rozas J."/>
            <person name="Rubenfield M.J."/>
            <person name="Ruiz A."/>
            <person name="Russo S."/>
            <person name="Salzberg S.L."/>
            <person name="Sanchez-Gracia A."/>
            <person name="Saranga D.J."/>
            <person name="Sato H."/>
            <person name="Schaeffer S.W."/>
            <person name="Schatz M.C."/>
            <person name="Schlenke T."/>
            <person name="Schwartz R."/>
            <person name="Segarra C."/>
            <person name="Singh R.S."/>
            <person name="Sirot L."/>
            <person name="Sirota M."/>
            <person name="Sisneros N.B."/>
            <person name="Smith C.D."/>
            <person name="Smith T.F."/>
            <person name="Spieth J."/>
            <person name="Stage D.E."/>
            <person name="Stark A."/>
            <person name="Stephan W."/>
            <person name="Strausberg R.L."/>
            <person name="Strempel S."/>
            <person name="Sturgill D."/>
            <person name="Sutton G."/>
            <person name="Sutton G.G."/>
            <person name="Tao W."/>
            <person name="Teichmann S."/>
            <person name="Tobari Y.N."/>
            <person name="Tomimura Y."/>
            <person name="Tsolas J.M."/>
            <person name="Valente V.L."/>
            <person name="Venter E."/>
            <person name="Venter J.C."/>
            <person name="Vicario S."/>
            <person name="Vieira F.G."/>
            <person name="Vilella A.J."/>
            <person name="Villasante A."/>
            <person name="Walenz B."/>
            <person name="Wang J."/>
            <person name="Wasserman M."/>
            <person name="Watts T."/>
            <person name="Wilson D."/>
            <person name="Wilson R.K."/>
            <person name="Wing R.A."/>
            <person name="Wolfner M.F."/>
            <person name="Wong A."/>
            <person name="Wong G.K."/>
            <person name="Wu C.I."/>
            <person name="Wu G."/>
            <person name="Yamamoto D."/>
            <person name="Yang H.P."/>
            <person name="Yang S.P."/>
            <person name="Yorke J.A."/>
            <person name="Yoshida K."/>
            <person name="Zdobnov E."/>
            <person name="Zhang P."/>
            <person name="Zhang Y."/>
            <person name="Zimin A.V."/>
            <person name="Baldwin J."/>
            <person name="Abdouelleil A."/>
            <person name="Abdulkadir J."/>
            <person name="Abebe A."/>
            <person name="Abera B."/>
            <person name="Abreu J."/>
            <person name="Acer S.C."/>
            <person name="Aftuck L."/>
            <person name="Alexander A."/>
            <person name="An P."/>
            <person name="Anderson E."/>
            <person name="Anderson S."/>
            <person name="Arachi H."/>
            <person name="Azer M."/>
            <person name="Bachantsang P."/>
            <person name="Barry A."/>
            <person name="Bayul T."/>
            <person name="Berlin A."/>
            <person name="Bessette D."/>
            <person name="Bloom T."/>
            <person name="Blye J."/>
            <person name="Boguslavskiy L."/>
            <person name="Bonnet C."/>
            <person name="Boukhgalter B."/>
            <person name="Bourzgui I."/>
            <person name="Brown A."/>
            <person name="Cahill P."/>
            <person name="Channer S."/>
            <person name="Cheshatsang Y."/>
            <person name="Chuda L."/>
            <person name="Citroen M."/>
            <person name="Collymore A."/>
            <person name="Cooke P."/>
            <person name="Costello M."/>
            <person name="D'Aco K."/>
            <person name="Daza R."/>
            <person name="De Haan G."/>
            <person name="DeGray S."/>
            <person name="DeMaso C."/>
            <person name="Dhargay N."/>
            <person name="Dooley K."/>
            <person name="Dooley E."/>
            <person name="Doricent M."/>
            <person name="Dorje P."/>
            <person name="Dorjee K."/>
            <person name="Dupes A."/>
            <person name="Elong R."/>
            <person name="Falk J."/>
            <person name="Farina A."/>
            <person name="Faro S."/>
            <person name="Ferguson D."/>
            <person name="Fisher S."/>
            <person name="Foley C.D."/>
            <person name="Franke A."/>
            <person name="Friedrich D."/>
            <person name="Gadbois L."/>
            <person name="Gearin G."/>
            <person name="Gearin C.R."/>
            <person name="Giannoukos G."/>
            <person name="Goode T."/>
            <person name="Graham J."/>
            <person name="Grandbois E."/>
            <person name="Grewal S."/>
            <person name="Gyaltsen K."/>
            <person name="Hafez N."/>
            <person name="Hagos B."/>
            <person name="Hall J."/>
            <person name="Henson C."/>
            <person name="Hollinger A."/>
            <person name="Honan T."/>
            <person name="Huard M.D."/>
            <person name="Hughes L."/>
            <person name="Hurhula B."/>
            <person name="Husby M.E."/>
            <person name="Kamat A."/>
            <person name="Kanga B."/>
            <person name="Kashin S."/>
            <person name="Khazanovich D."/>
            <person name="Kisner P."/>
            <person name="Lance K."/>
            <person name="Lara M."/>
            <person name="Lee W."/>
            <person name="Lennon N."/>
            <person name="Letendre F."/>
            <person name="LeVine R."/>
            <person name="Lipovsky A."/>
            <person name="Liu X."/>
            <person name="Liu J."/>
            <person name="Liu S."/>
            <person name="Lokyitsang T."/>
            <person name="Lokyitsang Y."/>
            <person name="Lubonja R."/>
            <person name="Lui A."/>
            <person name="MacDonald P."/>
            <person name="Magnisalis V."/>
            <person name="Maru K."/>
            <person name="Matthews C."/>
            <person name="McCusker W."/>
            <person name="McDonough S."/>
            <person name="Mehta T."/>
            <person name="Meldrim J."/>
            <person name="Meneus L."/>
            <person name="Mihai O."/>
            <person name="Mihalev A."/>
            <person name="Mihova T."/>
            <person name="Mittelman R."/>
            <person name="Mlenga V."/>
            <person name="Montmayeur A."/>
            <person name="Mulrain L."/>
            <person name="Navidi A."/>
            <person name="Naylor J."/>
            <person name="Negash T."/>
            <person name="Nguyen T."/>
            <person name="Nguyen N."/>
            <person name="Nicol R."/>
            <person name="Norbu C."/>
            <person name="Norbu N."/>
            <person name="Novod N."/>
            <person name="O'Neill B."/>
            <person name="Osman S."/>
            <person name="Markiewicz E."/>
            <person name="Oyono O.L."/>
            <person name="Patti C."/>
            <person name="Phunkhang P."/>
            <person name="Pierre F."/>
            <person name="Priest M."/>
            <person name="Raghuraman S."/>
            <person name="Rege F."/>
            <person name="Reyes R."/>
            <person name="Rise C."/>
            <person name="Rogov P."/>
            <person name="Ross K."/>
            <person name="Ryan E."/>
            <person name="Settipalli S."/>
            <person name="Shea T."/>
            <person name="Sherpa N."/>
            <person name="Shi L."/>
            <person name="Shih D."/>
            <person name="Sparrow T."/>
            <person name="Spaulding J."/>
            <person name="Stalker J."/>
            <person name="Stange-Thomann N."/>
            <person name="Stavropoulos S."/>
            <person name="Stone C."/>
            <person name="Strader C."/>
            <person name="Tesfaye S."/>
            <person name="Thomson T."/>
            <person name="Thoulutsang Y."/>
            <person name="Thoulutsang D."/>
            <person name="Topham K."/>
            <person name="Topping I."/>
            <person name="Tsamla T."/>
            <person name="Vassiliev H."/>
            <person name="Vo A."/>
            <person name="Wangchuk T."/>
            <person name="Wangdi T."/>
            <person name="Weiand M."/>
            <person name="Wilkinson J."/>
            <person name="Wilson A."/>
            <person name="Yadav S."/>
            <person name="Young G."/>
            <person name="Yu Q."/>
            <person name="Zembek L."/>
            <person name="Zhong D."/>
            <person name="Zimmer A."/>
            <person name="Zwirko Z."/>
            <person name="Jaffe D.B."/>
            <person name="Alvarez P."/>
            <person name="Brockman W."/>
            <person name="Butler J."/>
            <person name="Chin C."/>
            <person name="Gnerre S."/>
            <person name="Grabherr M."/>
            <person name="Kleber M."/>
            <person name="Mauceli E."/>
            <person name="MacCallum I."/>
        </authorList>
    </citation>
    <scope>NUCLEOTIDE SEQUENCE [LARGE SCALE GENOMIC DNA]</scope>
    <source>
        <strain evidence="2">MSH-3 / Tucson 14011-0111.49</strain>
    </source>
</reference>